<dbReference type="EMBL" id="CAMPGE010028116">
    <property type="protein sequence ID" value="CAI2385673.1"/>
    <property type="molecule type" value="Genomic_DNA"/>
</dbReference>
<comment type="caution">
    <text evidence="3">The sequence shown here is derived from an EMBL/GenBank/DDBJ whole genome shotgun (WGS) entry which is preliminary data.</text>
</comment>
<evidence type="ECO:0000256" key="2">
    <source>
        <dbReference type="SAM" id="Phobius"/>
    </source>
</evidence>
<feature type="compositionally biased region" description="Basic and acidic residues" evidence="1">
    <location>
        <begin position="260"/>
        <end position="270"/>
    </location>
</feature>
<keyword evidence="2" id="KW-0812">Transmembrane</keyword>
<evidence type="ECO:0000256" key="1">
    <source>
        <dbReference type="SAM" id="MobiDB-lite"/>
    </source>
</evidence>
<feature type="compositionally biased region" description="Basic and acidic residues" evidence="1">
    <location>
        <begin position="330"/>
        <end position="341"/>
    </location>
</feature>
<reference evidence="3" key="1">
    <citation type="submission" date="2023-07" db="EMBL/GenBank/DDBJ databases">
        <authorList>
            <consortium name="AG Swart"/>
            <person name="Singh M."/>
            <person name="Singh A."/>
            <person name="Seah K."/>
            <person name="Emmerich C."/>
        </authorList>
    </citation>
    <scope>NUCLEOTIDE SEQUENCE</scope>
    <source>
        <strain evidence="3">DP1</strain>
    </source>
</reference>
<accession>A0AAD2DAL2</accession>
<keyword evidence="2" id="KW-1133">Transmembrane helix</keyword>
<protein>
    <submittedName>
        <fullName evidence="3">Uncharacterized protein</fullName>
    </submittedName>
</protein>
<feature type="transmembrane region" description="Helical" evidence="2">
    <location>
        <begin position="59"/>
        <end position="85"/>
    </location>
</feature>
<evidence type="ECO:0000313" key="4">
    <source>
        <dbReference type="Proteomes" id="UP001295684"/>
    </source>
</evidence>
<dbReference type="Proteomes" id="UP001295684">
    <property type="component" value="Unassembled WGS sequence"/>
</dbReference>
<sequence length="411" mass="45488">MARGSSKKNTSTGGNGNVVDNSYCLTAGIDCSATCCIQQTCGATLADCEFGYDPNANYLLYTAIAVISIVFLMPVIAKVCIYFNVMGICKKRISKKGEPLASMKMSFTEIIGTYLCCCLTFCRASRARDINRKEIMDPKAKLQFKSNVMKKLEQSHFVLDDSIDPGFMDGTLGSGSSQRLFKGDSCTSKTKIKPGYLDEVDIENPAFGEDGIGKIDSHKSKINAHKNITDSLNTDSIRSGEYGELRKGLSSGDKGVTKAPDSKEAERKDELIVRSQVSGSANSSRRVVPISKMMTEIPREGREETKHDGTLEDVEEDLILTEEAPEEDSKEANHGINKDSEILDTDLMNQIVQDHPSEEYSPQSHPIKDRKSKVMKVEKDLEMEKEQSDLEEIKKSQDIIEKEWKELEGGV</sequence>
<feature type="region of interest" description="Disordered" evidence="1">
    <location>
        <begin position="322"/>
        <end position="392"/>
    </location>
</feature>
<gene>
    <name evidence="3" type="ORF">ECRASSUSDP1_LOCUS27254</name>
</gene>
<keyword evidence="2" id="KW-0472">Membrane</keyword>
<evidence type="ECO:0000313" key="3">
    <source>
        <dbReference type="EMBL" id="CAI2385673.1"/>
    </source>
</evidence>
<name>A0AAD2DAL2_EUPCR</name>
<dbReference type="AlphaFoldDB" id="A0AAD2DAL2"/>
<keyword evidence="4" id="KW-1185">Reference proteome</keyword>
<proteinExistence type="predicted"/>
<organism evidence="3 4">
    <name type="scientific">Euplotes crassus</name>
    <dbReference type="NCBI Taxonomy" id="5936"/>
    <lineage>
        <taxon>Eukaryota</taxon>
        <taxon>Sar</taxon>
        <taxon>Alveolata</taxon>
        <taxon>Ciliophora</taxon>
        <taxon>Intramacronucleata</taxon>
        <taxon>Spirotrichea</taxon>
        <taxon>Hypotrichia</taxon>
        <taxon>Euplotida</taxon>
        <taxon>Euplotidae</taxon>
        <taxon>Moneuplotes</taxon>
    </lineage>
</organism>
<feature type="region of interest" description="Disordered" evidence="1">
    <location>
        <begin position="243"/>
        <end position="270"/>
    </location>
</feature>
<feature type="compositionally biased region" description="Basic and acidic residues" evidence="1">
    <location>
        <begin position="375"/>
        <end position="392"/>
    </location>
</feature>